<dbReference type="AlphaFoldDB" id="A0A147GR26"/>
<evidence type="ECO:0000313" key="2">
    <source>
        <dbReference type="EMBL" id="KTT18768.1"/>
    </source>
</evidence>
<dbReference type="EMBL" id="LDSL01000098">
    <property type="protein sequence ID" value="KTT18768.1"/>
    <property type="molecule type" value="Genomic_DNA"/>
</dbReference>
<organism evidence="2 3">
    <name type="scientific">Pseudacidovorax intermedius</name>
    <dbReference type="NCBI Taxonomy" id="433924"/>
    <lineage>
        <taxon>Bacteria</taxon>
        <taxon>Pseudomonadati</taxon>
        <taxon>Pseudomonadota</taxon>
        <taxon>Betaproteobacteria</taxon>
        <taxon>Burkholderiales</taxon>
        <taxon>Comamonadaceae</taxon>
        <taxon>Pseudacidovorax</taxon>
    </lineage>
</organism>
<keyword evidence="3" id="KW-1185">Reference proteome</keyword>
<protein>
    <submittedName>
        <fullName evidence="2">Phosphatase</fullName>
    </submittedName>
</protein>
<dbReference type="PANTHER" id="PTHR35399">
    <property type="entry name" value="SLR8030 PROTEIN"/>
    <property type="match status" value="1"/>
</dbReference>
<dbReference type="PROSITE" id="PS51318">
    <property type="entry name" value="TAT"/>
    <property type="match status" value="1"/>
</dbReference>
<dbReference type="RefSeq" id="WP_058642882.1">
    <property type="nucleotide sequence ID" value="NZ_LDSL01000098.1"/>
</dbReference>
<gene>
    <name evidence="2" type="ORF">NS331_15580</name>
</gene>
<name>A0A147GR26_9BURK</name>
<dbReference type="InterPro" id="IPR008557">
    <property type="entry name" value="PhoX"/>
</dbReference>
<reference evidence="2 3" key="1">
    <citation type="journal article" date="2016" name="Front. Microbiol.">
        <title>Genomic Resource of Rice Seed Associated Bacteria.</title>
        <authorList>
            <person name="Midha S."/>
            <person name="Bansal K."/>
            <person name="Sharma S."/>
            <person name="Kumar N."/>
            <person name="Patil P.P."/>
            <person name="Chaudhry V."/>
            <person name="Patil P.B."/>
        </authorList>
    </citation>
    <scope>NUCLEOTIDE SEQUENCE [LARGE SCALE GENOMIC DNA]</scope>
    <source>
        <strain evidence="2 3">NS331</strain>
    </source>
</reference>
<evidence type="ECO:0000256" key="1">
    <source>
        <dbReference type="SAM" id="MobiDB-lite"/>
    </source>
</evidence>
<evidence type="ECO:0000313" key="3">
    <source>
        <dbReference type="Proteomes" id="UP000072741"/>
    </source>
</evidence>
<dbReference type="Proteomes" id="UP000072741">
    <property type="component" value="Unassembled WGS sequence"/>
</dbReference>
<dbReference type="PANTHER" id="PTHR35399:SF2">
    <property type="entry name" value="DUF839 DOMAIN-CONTAINING PROTEIN"/>
    <property type="match status" value="1"/>
</dbReference>
<feature type="region of interest" description="Disordered" evidence="1">
    <location>
        <begin position="1"/>
        <end position="25"/>
    </location>
</feature>
<dbReference type="PATRIC" id="fig|433924.3.peg.5294"/>
<dbReference type="Pfam" id="PF05787">
    <property type="entry name" value="PhoX"/>
    <property type="match status" value="1"/>
</dbReference>
<comment type="caution">
    <text evidence="2">The sequence shown here is derived from an EMBL/GenBank/DDBJ whole genome shotgun (WGS) entry which is preliminary data.</text>
</comment>
<dbReference type="InterPro" id="IPR006311">
    <property type="entry name" value="TAT_signal"/>
</dbReference>
<accession>A0A147GR26</accession>
<sequence>MSTSQPLGMPSIDPDEVGHNPSANPSFDEVVAARMNRRRLLGFGVASGGAALITACGGGSNSTFLPAVGASPAPLPAPAPAPAPGAAPAPAPLTLSFNPVAKSLEDRLVLPAGYTATVMYRLGDPISSDVPAYANDGSDDPTTYDRRAGDHHDGMTYFGMGAGGTWAPSATDRGLLVMNHEAITPAFLHPAGQTTTGSGTAQVRTVPGEVLREFYLHGVSVIEVGKTGSTWGYKRSSSFNRRVHTLTEMRLSGPAARTDYVKTRYSTDGSRTRGTVNNCANGTTPWGTYLTCEENWAGYFRRVTATDNAKRTAKELTALSRYGVAGNGRELWATVTPDTSDNLYGRWNAEVLGASATDDFRNGPNTYGWVVEIDPFNPLSTPRKRTALGRFGHEGACLGPVVAGKPLVWYMGDDSRNEYIYKFVSTRAWDPADVGGGLAAGDKYMDDGRLYVAKFAADGTGTWLELKLGVNNITAANSTYAFADAADVVINARLAADAAGATRMDRPEWTAVNPVTGEVYVTLTNTNATARPITATDAANPRFYNDPKGSAQTAQRGNPNGHVLRFSEANGDVTSTTFKWDVYLFGARSTASADINLSQLGADNDFSSPDGLWFSQARPGLLWLQTDDGAYTDVTNCMMLAALPGKVGDGGAKTITNIAADGSTRQQGTIVGKAPGTAALRRFLVGPVECEITGIAESGDGRAIFVNIQHPGEDTSVANIGDPSKFTSHWPDGGSSRPRSATIAITRNDGGFIGT</sequence>
<proteinExistence type="predicted"/>